<evidence type="ECO:0000313" key="3">
    <source>
        <dbReference type="EMBL" id="WOE75105.1"/>
    </source>
</evidence>
<comment type="similarity">
    <text evidence="1 2">Belongs to the RNase T2 family.</text>
</comment>
<dbReference type="PANTHER" id="PTHR11240">
    <property type="entry name" value="RIBONUCLEASE T2"/>
    <property type="match status" value="1"/>
</dbReference>
<dbReference type="PROSITE" id="PS00530">
    <property type="entry name" value="RNASE_T2_1"/>
    <property type="match status" value="1"/>
</dbReference>
<gene>
    <name evidence="3" type="ORF">RB602_14940</name>
</gene>
<protein>
    <submittedName>
        <fullName evidence="3">Ribonuclease T</fullName>
    </submittedName>
</protein>
<proteinExistence type="inferred from homology"/>
<dbReference type="GO" id="GO:0033897">
    <property type="term" value="F:ribonuclease T2 activity"/>
    <property type="evidence" value="ECO:0007669"/>
    <property type="project" value="InterPro"/>
</dbReference>
<organism evidence="3 4">
    <name type="scientific">Alterisphingorhabdus coralli</name>
    <dbReference type="NCBI Taxonomy" id="3071408"/>
    <lineage>
        <taxon>Bacteria</taxon>
        <taxon>Pseudomonadati</taxon>
        <taxon>Pseudomonadota</taxon>
        <taxon>Alphaproteobacteria</taxon>
        <taxon>Sphingomonadales</taxon>
        <taxon>Sphingomonadaceae</taxon>
        <taxon>Alterisphingorhabdus (ex Yan et al. 2024)</taxon>
    </lineage>
</organism>
<dbReference type="Proteomes" id="UP001302429">
    <property type="component" value="Chromosome"/>
</dbReference>
<sequence length="256" mass="29223">MLKQVQHDELGVGCALIALILLLFPVAAQAQSYQCRIDGALPTSPRISRPADQPVRVRPIDGFVLALSWSPEYCKGREDDSRAATQCGALDNRDREHRRIGDFGFVLHGLWPETRGSDYPQWCAPVRPLAPAIVRRNLCMMPSARLINRQWAKHGRCLTDNPGTYFRISRVLFDAVRFPDMDRLSRERDLTIGAFRKAFAAANDGLNADMIRLSVNSRGWLREVRLCLARNYRPRACPAHLQRNKDSRRLNIWRGY</sequence>
<dbReference type="SUPFAM" id="SSF55895">
    <property type="entry name" value="Ribonuclease Rh-like"/>
    <property type="match status" value="1"/>
</dbReference>
<evidence type="ECO:0000256" key="1">
    <source>
        <dbReference type="ARBA" id="ARBA00007469"/>
    </source>
</evidence>
<dbReference type="PANTHER" id="PTHR11240:SF22">
    <property type="entry name" value="RIBONUCLEASE T2"/>
    <property type="match status" value="1"/>
</dbReference>
<dbReference type="Gene3D" id="3.90.730.10">
    <property type="entry name" value="Ribonuclease T2-like"/>
    <property type="match status" value="1"/>
</dbReference>
<dbReference type="AlphaFoldDB" id="A0AA97I1B0"/>
<dbReference type="InterPro" id="IPR001568">
    <property type="entry name" value="RNase_T2-like"/>
</dbReference>
<dbReference type="Pfam" id="PF00445">
    <property type="entry name" value="Ribonuclease_T2"/>
    <property type="match status" value="1"/>
</dbReference>
<accession>A0AA97I1B0</accession>
<dbReference type="InterPro" id="IPR036430">
    <property type="entry name" value="RNase_T2-like_sf"/>
</dbReference>
<dbReference type="GO" id="GO:0006401">
    <property type="term" value="P:RNA catabolic process"/>
    <property type="evidence" value="ECO:0007669"/>
    <property type="project" value="TreeGrafter"/>
</dbReference>
<keyword evidence="4" id="KW-1185">Reference proteome</keyword>
<reference evidence="3 4" key="1">
    <citation type="submission" date="2023-10" db="EMBL/GenBank/DDBJ databases">
        <title>Complete genome sequence of a Sphingomonadaceae bacterium.</title>
        <authorList>
            <person name="Yan C."/>
        </authorList>
    </citation>
    <scope>NUCLEOTIDE SEQUENCE [LARGE SCALE GENOMIC DNA]</scope>
    <source>
        <strain evidence="3 4">SCSIO 66989</strain>
    </source>
</reference>
<dbReference type="EMBL" id="CP136594">
    <property type="protein sequence ID" value="WOE75105.1"/>
    <property type="molecule type" value="Genomic_DNA"/>
</dbReference>
<dbReference type="GO" id="GO:0003723">
    <property type="term" value="F:RNA binding"/>
    <property type="evidence" value="ECO:0007669"/>
    <property type="project" value="InterPro"/>
</dbReference>
<name>A0AA97I1B0_9SPHN</name>
<evidence type="ECO:0000313" key="4">
    <source>
        <dbReference type="Proteomes" id="UP001302429"/>
    </source>
</evidence>
<dbReference type="RefSeq" id="WP_317081712.1">
    <property type="nucleotide sequence ID" value="NZ_CP136594.1"/>
</dbReference>
<dbReference type="InterPro" id="IPR018188">
    <property type="entry name" value="RNase_T2_His_AS_1"/>
</dbReference>
<evidence type="ECO:0000256" key="2">
    <source>
        <dbReference type="RuleBase" id="RU004328"/>
    </source>
</evidence>
<dbReference type="KEGG" id="acoa:RB602_14940"/>